<feature type="coiled-coil region" evidence="1">
    <location>
        <begin position="172"/>
        <end position="199"/>
    </location>
</feature>
<dbReference type="InterPro" id="IPR037191">
    <property type="entry name" value="VPS9_dom_sf"/>
</dbReference>
<keyword evidence="4" id="KW-1185">Reference proteome</keyword>
<organism evidence="3 4">
    <name type="scientific">Reticulomyxa filosa</name>
    <dbReference type="NCBI Taxonomy" id="46433"/>
    <lineage>
        <taxon>Eukaryota</taxon>
        <taxon>Sar</taxon>
        <taxon>Rhizaria</taxon>
        <taxon>Retaria</taxon>
        <taxon>Foraminifera</taxon>
        <taxon>Monothalamids</taxon>
        <taxon>Reticulomyxidae</taxon>
        <taxon>Reticulomyxa</taxon>
    </lineage>
</organism>
<reference evidence="3 4" key="1">
    <citation type="journal article" date="2013" name="Curr. Biol.">
        <title>The Genome of the Foraminiferan Reticulomyxa filosa.</title>
        <authorList>
            <person name="Glockner G."/>
            <person name="Hulsmann N."/>
            <person name="Schleicher M."/>
            <person name="Noegel A.A."/>
            <person name="Eichinger L."/>
            <person name="Gallinger C."/>
            <person name="Pawlowski J."/>
            <person name="Sierra R."/>
            <person name="Euteneuer U."/>
            <person name="Pillet L."/>
            <person name="Moustafa A."/>
            <person name="Platzer M."/>
            <person name="Groth M."/>
            <person name="Szafranski K."/>
            <person name="Schliwa M."/>
        </authorList>
    </citation>
    <scope>NUCLEOTIDE SEQUENCE [LARGE SCALE GENOMIC DNA]</scope>
</reference>
<keyword evidence="2" id="KW-1133">Transmembrane helix</keyword>
<gene>
    <name evidence="3" type="ORF">RFI_08993</name>
</gene>
<evidence type="ECO:0000256" key="2">
    <source>
        <dbReference type="SAM" id="Phobius"/>
    </source>
</evidence>
<feature type="transmembrane region" description="Helical" evidence="2">
    <location>
        <begin position="52"/>
        <end position="75"/>
    </location>
</feature>
<name>X6NQZ4_RETFI</name>
<protein>
    <submittedName>
        <fullName evidence="3">Uncharacterized protein</fullName>
    </submittedName>
</protein>
<keyword evidence="1" id="KW-0175">Coiled coil</keyword>
<accession>X6NQZ4</accession>
<dbReference type="EMBL" id="ASPP01006836">
    <property type="protein sequence ID" value="ETO28139.1"/>
    <property type="molecule type" value="Genomic_DNA"/>
</dbReference>
<evidence type="ECO:0000313" key="4">
    <source>
        <dbReference type="Proteomes" id="UP000023152"/>
    </source>
</evidence>
<evidence type="ECO:0000313" key="3">
    <source>
        <dbReference type="EMBL" id="ETO28139.1"/>
    </source>
</evidence>
<dbReference type="Proteomes" id="UP000023152">
    <property type="component" value="Unassembled WGS sequence"/>
</dbReference>
<comment type="caution">
    <text evidence="3">The sequence shown here is derived from an EMBL/GenBank/DDBJ whole genome shotgun (WGS) entry which is preliminary data.</text>
</comment>
<dbReference type="SUPFAM" id="SSF109993">
    <property type="entry name" value="VPS9 domain"/>
    <property type="match status" value="1"/>
</dbReference>
<dbReference type="Gene3D" id="1.20.1050.80">
    <property type="entry name" value="VPS9 domain"/>
    <property type="match status" value="1"/>
</dbReference>
<sequence length="623" mass="70855">MRQVKRDKYDHAAIERLFETIFNDKSSPVGMLFSTFVKLFLEPFLFEKKKAGSMYTLNCTSLIIIIIIFFLWGNLMIKKKKKKKKETAQKRNILKKDQSKSFLKHSHECLMLKLIPSHHLQKEFEKKKKAIKEKHSSSSSSVSSVSSVSSASSASSAALVTLISSAANLSLHTNATAIMEKEEKEIQRYQSDLTKAFETSVRRQIYKHVFCESVYDTIFSFFAQLHCDQNNNLQMLMTKFATCKLKDYEVVRSLQVDDDEDPPLLSLQQHIHAMDDNFTDWRKRRHRPNDHDHPHNQRKNPIVINLYCTLFLLTLIKKKKFIYIYIAIGLKKTYTAATTASLPEDTNGMTMLEDNSQREKLQSKEPCNDRVFVFRPESVQNDAKEIASSLGNVISTSTSASTSISASTSVSASGSTPTPIPTSVNSLSSVVISDTRALSHDNAISSAATVAVSNLKSNPILIRSNSAQMPNSLPVLQPCFDHPLDKIVRLMKMKEKLVRCIDNYRYQKQLLAEQGYVNLNLTTTNNDDTDKDVHPKRSAIVLFYKKNIYIYMYMYMYMCFVLNKLTQMKQINLCAIRGADDMICLFAYCLVKSQLSSVYAEIAFIDAFLDEQHSQTEAGFTLS</sequence>
<dbReference type="OrthoDB" id="10264848at2759"/>
<evidence type="ECO:0000256" key="1">
    <source>
        <dbReference type="SAM" id="Coils"/>
    </source>
</evidence>
<dbReference type="AlphaFoldDB" id="X6NQZ4"/>
<proteinExistence type="predicted"/>
<keyword evidence="2" id="KW-0812">Transmembrane</keyword>
<keyword evidence="2" id="KW-0472">Membrane</keyword>